<evidence type="ECO:0000259" key="3">
    <source>
        <dbReference type="Pfam" id="PF02252"/>
    </source>
</evidence>
<feature type="domain" description="Proteasome activator PA28 C-terminal" evidence="3">
    <location>
        <begin position="112"/>
        <end position="246"/>
    </location>
</feature>
<dbReference type="Pfam" id="PF02252">
    <property type="entry name" value="PA28_C"/>
    <property type="match status" value="1"/>
</dbReference>
<keyword evidence="2 4" id="KW-0647">Proteasome</keyword>
<organism evidence="4">
    <name type="scientific">Hexamita inflata</name>
    <dbReference type="NCBI Taxonomy" id="28002"/>
    <lineage>
        <taxon>Eukaryota</taxon>
        <taxon>Metamonada</taxon>
        <taxon>Diplomonadida</taxon>
        <taxon>Hexamitidae</taxon>
        <taxon>Hexamitinae</taxon>
        <taxon>Hexamita</taxon>
    </lineage>
</organism>
<dbReference type="Gene3D" id="1.20.120.180">
    <property type="entry name" value="Proteasome activator pa28, C-terminal domain"/>
    <property type="match status" value="1"/>
</dbReference>
<keyword evidence="8" id="KW-1185">Reference proteome</keyword>
<evidence type="ECO:0000256" key="2">
    <source>
        <dbReference type="ARBA" id="ARBA00022942"/>
    </source>
</evidence>
<gene>
    <name evidence="4" type="ORF">HINF_LOCUS12313</name>
    <name evidence="5" type="ORF">HINF_LOCUS22055</name>
    <name evidence="6" type="ORF">HINF_LOCUS63724</name>
    <name evidence="7" type="ORF">HINF_LOCUS71774</name>
</gene>
<comment type="similarity">
    <text evidence="1">Belongs to the PA28 family.</text>
</comment>
<comment type="caution">
    <text evidence="4">The sequence shown here is derived from an EMBL/GenBank/DDBJ whole genome shotgun (WGS) entry which is preliminary data.</text>
</comment>
<evidence type="ECO:0000313" key="6">
    <source>
        <dbReference type="EMBL" id="CAL6087603.1"/>
    </source>
</evidence>
<dbReference type="GO" id="GO:0008537">
    <property type="term" value="C:proteasome activator complex"/>
    <property type="evidence" value="ECO:0007669"/>
    <property type="project" value="InterPro"/>
</dbReference>
<protein>
    <submittedName>
        <fullName evidence="4">Proteasome activator pa28 beta subunit-containing protein</fullName>
    </submittedName>
    <submittedName>
        <fullName evidence="6">Proteasome_activator pa28 beta subunit-containing protein</fullName>
    </submittedName>
</protein>
<dbReference type="EMBL" id="CATOUU010000569">
    <property type="protein sequence ID" value="CAI9934410.1"/>
    <property type="molecule type" value="Genomic_DNA"/>
</dbReference>
<dbReference type="GO" id="GO:0005737">
    <property type="term" value="C:cytoplasm"/>
    <property type="evidence" value="ECO:0007669"/>
    <property type="project" value="TreeGrafter"/>
</dbReference>
<proteinExistence type="inferred from homology"/>
<dbReference type="AlphaFoldDB" id="A0AA86NRN1"/>
<dbReference type="GO" id="GO:0061136">
    <property type="term" value="P:regulation of proteasomal protein catabolic process"/>
    <property type="evidence" value="ECO:0007669"/>
    <property type="project" value="TreeGrafter"/>
</dbReference>
<evidence type="ECO:0000313" key="8">
    <source>
        <dbReference type="Proteomes" id="UP001642409"/>
    </source>
</evidence>
<reference evidence="4" key="1">
    <citation type="submission" date="2023-06" db="EMBL/GenBank/DDBJ databases">
        <authorList>
            <person name="Kurt Z."/>
        </authorList>
    </citation>
    <scope>NUCLEOTIDE SEQUENCE</scope>
</reference>
<dbReference type="PANTHER" id="PTHR10660:SF2">
    <property type="entry name" value="LD45860P"/>
    <property type="match status" value="1"/>
</dbReference>
<dbReference type="PANTHER" id="PTHR10660">
    <property type="entry name" value="PROTEASOME REGULATOR PA28"/>
    <property type="match status" value="1"/>
</dbReference>
<sequence length="260" mass="30266">MQQTQYEPNMYRNSKEAQEFKVYMKSQSKNTAAEARKAIFEELPKLFLQLDSEMQSNPLLNIAFSQQTYERMEALFLFKSENHKALQLSVNPELIRANFDGKSDENVQIAAQSNQQILEMHKLIEKYAELFKKVADPILFWFQVLLPKETSSGTTTGVEFLIQIIQDLQKAYEDVQGYYEKYTMYHNNRANIVKQIRKYGGWDFYQALMLADVKEVQQCREFFIEIYLNSISFYQGIGNNFEKLKANAKDTGVVAGGVIY</sequence>
<dbReference type="GO" id="GO:0005654">
    <property type="term" value="C:nucleoplasm"/>
    <property type="evidence" value="ECO:0007669"/>
    <property type="project" value="TreeGrafter"/>
</dbReference>
<dbReference type="EMBL" id="CATOUU010000320">
    <property type="protein sequence ID" value="CAI9924668.1"/>
    <property type="molecule type" value="Genomic_DNA"/>
</dbReference>
<reference evidence="6 8" key="2">
    <citation type="submission" date="2024-07" db="EMBL/GenBank/DDBJ databases">
        <authorList>
            <person name="Akdeniz Z."/>
        </authorList>
    </citation>
    <scope>NUCLEOTIDE SEQUENCE [LARGE SCALE GENOMIC DNA]</scope>
</reference>
<evidence type="ECO:0000313" key="4">
    <source>
        <dbReference type="EMBL" id="CAI9924668.1"/>
    </source>
</evidence>
<dbReference type="GO" id="GO:0061133">
    <property type="term" value="F:endopeptidase activator activity"/>
    <property type="evidence" value="ECO:0007669"/>
    <property type="project" value="TreeGrafter"/>
</dbReference>
<dbReference type="InterPro" id="IPR036997">
    <property type="entry name" value="PA28_C_sf"/>
</dbReference>
<dbReference type="InterPro" id="IPR009077">
    <property type="entry name" value="Proteasome_activ_PA28"/>
</dbReference>
<dbReference type="SUPFAM" id="SSF47216">
    <property type="entry name" value="Proteasome activator"/>
    <property type="match status" value="1"/>
</dbReference>
<name>A0AA86NRN1_9EUKA</name>
<dbReference type="EMBL" id="CAXDID020000558">
    <property type="protein sequence ID" value="CAL6102668.1"/>
    <property type="molecule type" value="Genomic_DNA"/>
</dbReference>
<dbReference type="GO" id="GO:2000045">
    <property type="term" value="P:regulation of G1/S transition of mitotic cell cycle"/>
    <property type="evidence" value="ECO:0007669"/>
    <property type="project" value="TreeGrafter"/>
</dbReference>
<evidence type="ECO:0000313" key="7">
    <source>
        <dbReference type="EMBL" id="CAL6102668.1"/>
    </source>
</evidence>
<dbReference type="Proteomes" id="UP001642409">
    <property type="component" value="Unassembled WGS sequence"/>
</dbReference>
<evidence type="ECO:0000313" key="5">
    <source>
        <dbReference type="EMBL" id="CAI9934410.1"/>
    </source>
</evidence>
<evidence type="ECO:0000256" key="1">
    <source>
        <dbReference type="ARBA" id="ARBA00005883"/>
    </source>
</evidence>
<dbReference type="InterPro" id="IPR003186">
    <property type="entry name" value="PA28_C"/>
</dbReference>
<accession>A0AA86NRN1</accession>
<dbReference type="EMBL" id="CAXDID020000402">
    <property type="protein sequence ID" value="CAL6087603.1"/>
    <property type="molecule type" value="Genomic_DNA"/>
</dbReference>
<dbReference type="InterPro" id="IPR036252">
    <property type="entry name" value="Proteasome_activ_sf"/>
</dbReference>